<comment type="caution">
    <text evidence="2">The sequence shown here is derived from an EMBL/GenBank/DDBJ whole genome shotgun (WGS) entry which is preliminary data.</text>
</comment>
<evidence type="ECO:0000256" key="1">
    <source>
        <dbReference type="SAM" id="MobiDB-lite"/>
    </source>
</evidence>
<accession>A0ABU4CSM7</accession>
<reference evidence="2 3" key="1">
    <citation type="submission" date="2023-10" db="EMBL/GenBank/DDBJ databases">
        <title>Development of a sustainable strategy for remediation of hydrocarbon-contaminated territories based on the waste exchange concept.</title>
        <authorList>
            <person name="Krivoruchko A."/>
        </authorList>
    </citation>
    <scope>NUCLEOTIDE SEQUENCE [LARGE SCALE GENOMIC DNA]</scope>
    <source>
        <strain evidence="2 3">IEGM 60</strain>
    </source>
</reference>
<feature type="region of interest" description="Disordered" evidence="1">
    <location>
        <begin position="94"/>
        <end position="113"/>
    </location>
</feature>
<dbReference type="EMBL" id="JAWLKA010000041">
    <property type="protein sequence ID" value="MDV6286588.1"/>
    <property type="molecule type" value="Genomic_DNA"/>
</dbReference>
<gene>
    <name evidence="2" type="ORF">R3Q59_39600</name>
</gene>
<name>A0ABU4CSM7_RHOJO</name>
<keyword evidence="3" id="KW-1185">Reference proteome</keyword>
<evidence type="ECO:0000313" key="2">
    <source>
        <dbReference type="EMBL" id="MDV6286588.1"/>
    </source>
</evidence>
<evidence type="ECO:0000313" key="3">
    <source>
        <dbReference type="Proteomes" id="UP001185737"/>
    </source>
</evidence>
<sequence>MATAEDAEADPRIHITEEQVRQRPDLWGVWVRTDTMYVDVESGEPVEEGDIHGDTFDDPDVEPEEELRQANSVEERDVCAAVLLPRRAACSRQSMARRRPPCLGPRCLAGPRP</sequence>
<dbReference type="RefSeq" id="WP_317571586.1">
    <property type="nucleotide sequence ID" value="NZ_JAWLKA010000041.1"/>
</dbReference>
<feature type="compositionally biased region" description="Low complexity" evidence="1">
    <location>
        <begin position="104"/>
        <end position="113"/>
    </location>
</feature>
<protein>
    <submittedName>
        <fullName evidence="2">Uncharacterized protein</fullName>
    </submittedName>
</protein>
<organism evidence="2 3">
    <name type="scientific">Rhodococcus jostii</name>
    <dbReference type="NCBI Taxonomy" id="132919"/>
    <lineage>
        <taxon>Bacteria</taxon>
        <taxon>Bacillati</taxon>
        <taxon>Actinomycetota</taxon>
        <taxon>Actinomycetes</taxon>
        <taxon>Mycobacteriales</taxon>
        <taxon>Nocardiaceae</taxon>
        <taxon>Rhodococcus</taxon>
    </lineage>
</organism>
<proteinExistence type="predicted"/>
<dbReference type="Proteomes" id="UP001185737">
    <property type="component" value="Unassembled WGS sequence"/>
</dbReference>